<sequence length="91" mass="9784">MNRLTTALSLFILVILAGCSAPQPQHHMQLGAGAEALAEQQMFNPQASEENGTQIHGSLDGPTGVKILSTYRSDISKPQEVRNEIQVNIGN</sequence>
<feature type="chain" id="PRO_5045228660" description="Lipoprotein" evidence="1">
    <location>
        <begin position="21"/>
        <end position="91"/>
    </location>
</feature>
<keyword evidence="3" id="KW-1185">Reference proteome</keyword>
<evidence type="ECO:0000313" key="3">
    <source>
        <dbReference type="Proteomes" id="UP001059950"/>
    </source>
</evidence>
<protein>
    <recommendedName>
        <fullName evidence="4">Lipoprotein</fullName>
    </recommendedName>
</protein>
<evidence type="ECO:0000256" key="1">
    <source>
        <dbReference type="SAM" id="SignalP"/>
    </source>
</evidence>
<organism evidence="2 3">
    <name type="scientific">Amphritea atlantica</name>
    <dbReference type="NCBI Taxonomy" id="355243"/>
    <lineage>
        <taxon>Bacteria</taxon>
        <taxon>Pseudomonadati</taxon>
        <taxon>Pseudomonadota</taxon>
        <taxon>Gammaproteobacteria</taxon>
        <taxon>Oceanospirillales</taxon>
        <taxon>Oceanospirillaceae</taxon>
        <taxon>Amphritea</taxon>
    </lineage>
</organism>
<evidence type="ECO:0008006" key="4">
    <source>
        <dbReference type="Google" id="ProtNLM"/>
    </source>
</evidence>
<gene>
    <name evidence="2" type="ORF">KDX31_06050</name>
</gene>
<keyword evidence="1" id="KW-0732">Signal</keyword>
<reference evidence="2" key="1">
    <citation type="submission" date="2021-04" db="EMBL/GenBank/DDBJ databases">
        <title>Oceanospirillales bacteria with DddD are important DMSP degraders in coastal seawater.</title>
        <authorList>
            <person name="Liu J."/>
        </authorList>
    </citation>
    <scope>NUCLEOTIDE SEQUENCE</scope>
    <source>
        <strain evidence="2">GY6</strain>
    </source>
</reference>
<dbReference type="EMBL" id="CP073344">
    <property type="protein sequence ID" value="UTW04563.1"/>
    <property type="molecule type" value="Genomic_DNA"/>
</dbReference>
<dbReference type="PROSITE" id="PS51257">
    <property type="entry name" value="PROKAR_LIPOPROTEIN"/>
    <property type="match status" value="1"/>
</dbReference>
<accession>A0ABY5GYQ7</accession>
<name>A0ABY5GYQ7_9GAMM</name>
<evidence type="ECO:0000313" key="2">
    <source>
        <dbReference type="EMBL" id="UTW04563.1"/>
    </source>
</evidence>
<dbReference type="Proteomes" id="UP001059950">
    <property type="component" value="Chromosome"/>
</dbReference>
<feature type="signal peptide" evidence="1">
    <location>
        <begin position="1"/>
        <end position="20"/>
    </location>
</feature>
<proteinExistence type="predicted"/>